<accession>A0ABR1MM40</accession>
<organism evidence="2 3">
    <name type="scientific">Phyllosticta citricarpa</name>
    <dbReference type="NCBI Taxonomy" id="55181"/>
    <lineage>
        <taxon>Eukaryota</taxon>
        <taxon>Fungi</taxon>
        <taxon>Dikarya</taxon>
        <taxon>Ascomycota</taxon>
        <taxon>Pezizomycotina</taxon>
        <taxon>Dothideomycetes</taxon>
        <taxon>Dothideomycetes incertae sedis</taxon>
        <taxon>Botryosphaeriales</taxon>
        <taxon>Phyllostictaceae</taxon>
        <taxon>Phyllosticta</taxon>
    </lineage>
</organism>
<sequence length="348" mass="38738">MLLCGDVFEVLKSQKLGSMSNAPDQLRTPIQNQGRAKAGVHQVFTNMTQGMFIKPLQVIRLTFSAQKAEWVRIFVEAVEGLPHERSSHFADRMVAGHWLLNKLEDKLNVVFIATEAFQKILDKALNMLRARGRIGFPGKRGTKELTLTHATNVDMEEAPAHAKTNDEMTERLVRYQVALDYQTGRADAYQEIIRRLLEKPRIDANVLDDFAPPNSPGIPGNDKTESANKSSKVSTPSTTFLAKLKVPFASASGIPSNNKTESAINRSKFSTPSATLLEDEPIIFASPLKAPSSPSDDSTESETSSFCRVRQQNVEETRWALEGQYTHEEYDDMESSEAGSHVSKRRSL</sequence>
<dbReference type="EMBL" id="JBBPDW010000008">
    <property type="protein sequence ID" value="KAK7550216.1"/>
    <property type="molecule type" value="Genomic_DNA"/>
</dbReference>
<feature type="compositionally biased region" description="Low complexity" evidence="1">
    <location>
        <begin position="291"/>
        <end position="305"/>
    </location>
</feature>
<protein>
    <submittedName>
        <fullName evidence="2">Uncharacterized protein</fullName>
    </submittedName>
</protein>
<proteinExistence type="predicted"/>
<evidence type="ECO:0000313" key="3">
    <source>
        <dbReference type="Proteomes" id="UP001365128"/>
    </source>
</evidence>
<comment type="caution">
    <text evidence="2">The sequence shown here is derived from an EMBL/GenBank/DDBJ whole genome shotgun (WGS) entry which is preliminary data.</text>
</comment>
<reference evidence="2 3" key="1">
    <citation type="submission" date="2024-04" db="EMBL/GenBank/DDBJ databases">
        <title>Phyllosticta paracitricarpa is synonymous to the EU quarantine fungus P. citricarpa based on phylogenomic analyses.</title>
        <authorList>
            <consortium name="Lawrence Berkeley National Laboratory"/>
            <person name="Van Ingen-Buijs V.A."/>
            <person name="Van Westerhoven A.C."/>
            <person name="Haridas S."/>
            <person name="Skiadas P."/>
            <person name="Martin F."/>
            <person name="Groenewald J.Z."/>
            <person name="Crous P.W."/>
            <person name="Seidl M.F."/>
        </authorList>
    </citation>
    <scope>NUCLEOTIDE SEQUENCE [LARGE SCALE GENOMIC DNA]</scope>
    <source>
        <strain evidence="2 3">CBS 122670</strain>
    </source>
</reference>
<gene>
    <name evidence="2" type="ORF">IWX46DRAFT_579545</name>
</gene>
<keyword evidence="3" id="KW-1185">Reference proteome</keyword>
<feature type="region of interest" description="Disordered" evidence="1">
    <location>
        <begin position="286"/>
        <end position="348"/>
    </location>
</feature>
<feature type="region of interest" description="Disordered" evidence="1">
    <location>
        <begin position="206"/>
        <end position="236"/>
    </location>
</feature>
<evidence type="ECO:0000313" key="2">
    <source>
        <dbReference type="EMBL" id="KAK7550216.1"/>
    </source>
</evidence>
<feature type="compositionally biased region" description="Polar residues" evidence="1">
    <location>
        <begin position="227"/>
        <end position="236"/>
    </location>
</feature>
<dbReference type="Proteomes" id="UP001365128">
    <property type="component" value="Unassembled WGS sequence"/>
</dbReference>
<evidence type="ECO:0000256" key="1">
    <source>
        <dbReference type="SAM" id="MobiDB-lite"/>
    </source>
</evidence>
<name>A0ABR1MM40_9PEZI</name>